<name>A0ABS9RU49_9GAMM</name>
<accession>A0ABS9RU49</accession>
<keyword evidence="2" id="KW-0378">Hydrolase</keyword>
<evidence type="ECO:0000313" key="3">
    <source>
        <dbReference type="Proteomes" id="UP001202117"/>
    </source>
</evidence>
<feature type="compositionally biased region" description="Basic and acidic residues" evidence="1">
    <location>
        <begin position="7"/>
        <end position="20"/>
    </location>
</feature>
<proteinExistence type="predicted"/>
<comment type="caution">
    <text evidence="2">The sequence shown here is derived from an EMBL/GenBank/DDBJ whole genome shotgun (WGS) entry which is preliminary data.</text>
</comment>
<evidence type="ECO:0000313" key="2">
    <source>
        <dbReference type="EMBL" id="MCH4563350.1"/>
    </source>
</evidence>
<dbReference type="InterPro" id="IPR044925">
    <property type="entry name" value="His-Me_finger_sf"/>
</dbReference>
<organism evidence="2 3">
    <name type="scientific">Halomonas flagellata</name>
    <dbReference type="NCBI Taxonomy" id="2920385"/>
    <lineage>
        <taxon>Bacteria</taxon>
        <taxon>Pseudomonadati</taxon>
        <taxon>Pseudomonadota</taxon>
        <taxon>Gammaproteobacteria</taxon>
        <taxon>Oceanospirillales</taxon>
        <taxon>Halomonadaceae</taxon>
        <taxon>Halomonas</taxon>
    </lineage>
</organism>
<dbReference type="Gene3D" id="3.40.1800.10">
    <property type="entry name" value="His-Me finger endonucleases"/>
    <property type="match status" value="1"/>
</dbReference>
<dbReference type="Pfam" id="PF02945">
    <property type="entry name" value="Endonuclease_7"/>
    <property type="match status" value="1"/>
</dbReference>
<evidence type="ECO:0000256" key="1">
    <source>
        <dbReference type="SAM" id="MobiDB-lite"/>
    </source>
</evidence>
<keyword evidence="3" id="KW-1185">Reference proteome</keyword>
<dbReference type="RefSeq" id="WP_240568059.1">
    <property type="nucleotide sequence ID" value="NZ_JAKVPY010000009.1"/>
</dbReference>
<sequence>MSSCAEKNARYRERYPDRAKAAQKAWRAKNPDKVKARNDYYNRKRTKEEHSQYMREWRKRQPDLAKNTDLKKRFGITLGQYQEKLEAQGGVCAACGSKPGKRSLAVDHDHSTGMIRDLLCDSCNTSLGLLVESKARLLALIEYLDKWGAQDE</sequence>
<dbReference type="EMBL" id="JAKVPY010000009">
    <property type="protein sequence ID" value="MCH4563350.1"/>
    <property type="molecule type" value="Genomic_DNA"/>
</dbReference>
<reference evidence="2 3" key="1">
    <citation type="submission" date="2022-02" db="EMBL/GenBank/DDBJ databases">
        <title>Halomonas fukangensis sp. nov., a halophilic bacterium isolated from a bulk soil of Kalidium foliatum at Fukang.</title>
        <authorList>
            <person name="Huang Y."/>
        </authorList>
    </citation>
    <scope>NUCLEOTIDE SEQUENCE [LARGE SCALE GENOMIC DNA]</scope>
    <source>
        <strain evidence="2 3">EGI 63088</strain>
    </source>
</reference>
<feature type="compositionally biased region" description="Basic and acidic residues" evidence="1">
    <location>
        <begin position="29"/>
        <end position="60"/>
    </location>
</feature>
<keyword evidence="2" id="KW-0255">Endonuclease</keyword>
<keyword evidence="2" id="KW-0540">Nuclease</keyword>
<gene>
    <name evidence="2" type="ORF">MKP05_09430</name>
</gene>
<dbReference type="GO" id="GO:0004519">
    <property type="term" value="F:endonuclease activity"/>
    <property type="evidence" value="ECO:0007669"/>
    <property type="project" value="UniProtKB-KW"/>
</dbReference>
<dbReference type="InterPro" id="IPR004211">
    <property type="entry name" value="Endonuclease_7"/>
</dbReference>
<dbReference type="Proteomes" id="UP001202117">
    <property type="component" value="Unassembled WGS sequence"/>
</dbReference>
<dbReference type="SUPFAM" id="SSF54060">
    <property type="entry name" value="His-Me finger endonucleases"/>
    <property type="match status" value="1"/>
</dbReference>
<feature type="region of interest" description="Disordered" evidence="1">
    <location>
        <begin position="1"/>
        <end position="60"/>
    </location>
</feature>
<dbReference type="InterPro" id="IPR038563">
    <property type="entry name" value="Endonuclease_7_sf"/>
</dbReference>
<protein>
    <submittedName>
        <fullName evidence="2">Endonuclease VII domain-containing protein</fullName>
    </submittedName>
</protein>